<accession>F5RD32</accession>
<dbReference type="EMBL" id="AFHG01000050">
    <property type="protein sequence ID" value="EGK71503.1"/>
    <property type="molecule type" value="Genomic_DNA"/>
</dbReference>
<protein>
    <submittedName>
        <fullName evidence="2">Uncharacterized protein</fullName>
    </submittedName>
</protein>
<evidence type="ECO:0000256" key="1">
    <source>
        <dbReference type="SAM" id="Phobius"/>
    </source>
</evidence>
<feature type="transmembrane region" description="Helical" evidence="1">
    <location>
        <begin position="28"/>
        <end position="55"/>
    </location>
</feature>
<keyword evidence="1" id="KW-0812">Transmembrane</keyword>
<proteinExistence type="predicted"/>
<keyword evidence="1" id="KW-0472">Membrane</keyword>
<dbReference type="Proteomes" id="UP000005019">
    <property type="component" value="Unassembled WGS sequence"/>
</dbReference>
<dbReference type="OrthoDB" id="8563964at2"/>
<keyword evidence="3" id="KW-1185">Reference proteome</keyword>
<gene>
    <name evidence="2" type="ORF">METUNv1_02191</name>
</gene>
<feature type="transmembrane region" description="Helical" evidence="1">
    <location>
        <begin position="61"/>
        <end position="79"/>
    </location>
</feature>
<organism evidence="2 3">
    <name type="scientific">Methyloversatilis universalis (strain ATCC BAA-1314 / DSM 25237 / JCM 13912 / CCUG 52030 / FAM5)</name>
    <dbReference type="NCBI Taxonomy" id="1000565"/>
    <lineage>
        <taxon>Bacteria</taxon>
        <taxon>Pseudomonadati</taxon>
        <taxon>Pseudomonadota</taxon>
        <taxon>Betaproteobacteria</taxon>
        <taxon>Nitrosomonadales</taxon>
        <taxon>Sterolibacteriaceae</taxon>
        <taxon>Methyloversatilis</taxon>
    </lineage>
</organism>
<comment type="caution">
    <text evidence="2">The sequence shown here is derived from an EMBL/GenBank/DDBJ whole genome shotgun (WGS) entry which is preliminary data.</text>
</comment>
<sequence length="144" mass="15371">MSGEHENPRLELARIAGDTARHYGTMRFAMFTVFSAVLGALLSFAFSQGGTLFIAHAPHRVGLAAAGGALSVLFLLAELRISRLVTFYQEAAYAAGALPRPPGHERWKGVIVLTMVAPYAFSAVFWLLAGCGFIVFPLYPAAAG</sequence>
<dbReference type="RefSeq" id="WP_008061587.1">
    <property type="nucleotide sequence ID" value="NZ_AFHG01000050.1"/>
</dbReference>
<dbReference type="AlphaFoldDB" id="F5RD32"/>
<evidence type="ECO:0000313" key="3">
    <source>
        <dbReference type="Proteomes" id="UP000005019"/>
    </source>
</evidence>
<evidence type="ECO:0000313" key="2">
    <source>
        <dbReference type="EMBL" id="EGK71503.1"/>
    </source>
</evidence>
<reference evidence="2 3" key="1">
    <citation type="journal article" date="2011" name="J. Bacteriol.">
        <title>Genome sequence of Methyloversatilis universalis FAM5T, a methylotrophic representative of the order Rhodocyclales.</title>
        <authorList>
            <person name="Kittichotirat W."/>
            <person name="Good N.M."/>
            <person name="Hall R."/>
            <person name="Bringel F."/>
            <person name="Lajus A."/>
            <person name="Medigue C."/>
            <person name="Smalley N.E."/>
            <person name="Beck D."/>
            <person name="Bumgarner R."/>
            <person name="Vuilleumier S."/>
            <person name="Kalyuzhnaya M.G."/>
        </authorList>
    </citation>
    <scope>NUCLEOTIDE SEQUENCE [LARGE SCALE GENOMIC DNA]</scope>
    <source>
        <strain evidence="3">ATCC BAA-1314 / JCM 13912 / FAM5</strain>
    </source>
</reference>
<name>F5RD32_METUF</name>
<keyword evidence="1" id="KW-1133">Transmembrane helix</keyword>
<feature type="transmembrane region" description="Helical" evidence="1">
    <location>
        <begin position="110"/>
        <end position="139"/>
    </location>
</feature>
<dbReference type="STRING" id="1000565.METUNv1_02191"/>